<evidence type="ECO:0000256" key="2">
    <source>
        <dbReference type="ARBA" id="ARBA00022989"/>
    </source>
</evidence>
<feature type="transmembrane region" description="Helical" evidence="4">
    <location>
        <begin position="311"/>
        <end position="330"/>
    </location>
</feature>
<sequence>MSQTATNTAPANDSAGLGPVLTFLFALSCGALAANLYYAQPLVSLMGSDLGLAVAAESSIVTVAQIGYAIGLIFLVPLGDLVENRKLILLTMGANVVALTGLALAPGLTLLFAGMLIVGITSCAAQMLVPLAANLAPEEERGAVVGNVMSGLLGGILLARPVSSFLADYLGWRGVFGLSAALIAVLAAVSLVLLPRREPGGERGYLALIRSLGRLFVNEPVLRRRGLYHAAMFAAFSLFWTAAPIILMRDPFDFSPSGVALFALAGVLGVFAAPVAGRLADRGFSRIGTVCAIAMVVAGFLVSTFGTTSLAALVFAAVVVDLGVQANLVFGQREIFRLAPDIRNRLNAVYMTTFFIGGALGSALASPVLEVGGWLGVCVLGMAMPGAALIYFALVDGAGD</sequence>
<dbReference type="Proteomes" id="UP000298179">
    <property type="component" value="Unassembled WGS sequence"/>
</dbReference>
<dbReference type="CDD" id="cd17324">
    <property type="entry name" value="MFS_NepI_like"/>
    <property type="match status" value="1"/>
</dbReference>
<dbReference type="OrthoDB" id="9815356at2"/>
<keyword evidence="2 4" id="KW-1133">Transmembrane helix</keyword>
<evidence type="ECO:0000256" key="3">
    <source>
        <dbReference type="ARBA" id="ARBA00023136"/>
    </source>
</evidence>
<evidence type="ECO:0000259" key="5">
    <source>
        <dbReference type="PROSITE" id="PS50850"/>
    </source>
</evidence>
<evidence type="ECO:0000313" key="7">
    <source>
        <dbReference type="Proteomes" id="UP000298179"/>
    </source>
</evidence>
<dbReference type="Pfam" id="PF07690">
    <property type="entry name" value="MFS_1"/>
    <property type="match status" value="1"/>
</dbReference>
<feature type="transmembrane region" description="Helical" evidence="4">
    <location>
        <begin position="174"/>
        <end position="194"/>
    </location>
</feature>
<dbReference type="InterPro" id="IPR011701">
    <property type="entry name" value="MFS"/>
</dbReference>
<proteinExistence type="predicted"/>
<evidence type="ECO:0000256" key="4">
    <source>
        <dbReference type="SAM" id="Phobius"/>
    </source>
</evidence>
<dbReference type="PANTHER" id="PTHR42910:SF1">
    <property type="entry name" value="MAJOR FACILITATOR SUPERFAMILY (MFS) PROFILE DOMAIN-CONTAINING PROTEIN"/>
    <property type="match status" value="1"/>
</dbReference>
<feature type="transmembrane region" description="Helical" evidence="4">
    <location>
        <begin position="227"/>
        <end position="247"/>
    </location>
</feature>
<feature type="transmembrane region" description="Helical" evidence="4">
    <location>
        <begin position="50"/>
        <end position="75"/>
    </location>
</feature>
<feature type="transmembrane region" description="Helical" evidence="4">
    <location>
        <begin position="371"/>
        <end position="394"/>
    </location>
</feature>
<dbReference type="InterPro" id="IPR036259">
    <property type="entry name" value="MFS_trans_sf"/>
</dbReference>
<dbReference type="PROSITE" id="PS50850">
    <property type="entry name" value="MFS"/>
    <property type="match status" value="1"/>
</dbReference>
<keyword evidence="3 4" id="KW-0472">Membrane</keyword>
<keyword evidence="7" id="KW-1185">Reference proteome</keyword>
<dbReference type="Gene3D" id="1.20.1250.20">
    <property type="entry name" value="MFS general substrate transporter like domains"/>
    <property type="match status" value="1"/>
</dbReference>
<feature type="domain" description="Major facilitator superfamily (MFS) profile" evidence="5">
    <location>
        <begin position="14"/>
        <end position="400"/>
    </location>
</feature>
<feature type="transmembrane region" description="Helical" evidence="4">
    <location>
        <begin position="346"/>
        <end position="365"/>
    </location>
</feature>
<comment type="caution">
    <text evidence="6">The sequence shown here is derived from an EMBL/GenBank/DDBJ whole genome shotgun (WGS) entry which is preliminary data.</text>
</comment>
<name>A0A4Y8RAI8_9HYPH</name>
<dbReference type="SUPFAM" id="SSF103473">
    <property type="entry name" value="MFS general substrate transporter"/>
    <property type="match status" value="1"/>
</dbReference>
<protein>
    <submittedName>
        <fullName evidence="6">MFS transporter</fullName>
    </submittedName>
</protein>
<feature type="transmembrane region" description="Helical" evidence="4">
    <location>
        <begin position="87"/>
        <end position="105"/>
    </location>
</feature>
<evidence type="ECO:0000313" key="6">
    <source>
        <dbReference type="EMBL" id="TFF18731.1"/>
    </source>
</evidence>
<feature type="transmembrane region" description="Helical" evidence="4">
    <location>
        <begin position="259"/>
        <end position="280"/>
    </location>
</feature>
<keyword evidence="1 4" id="KW-0812">Transmembrane</keyword>
<feature type="transmembrane region" description="Helical" evidence="4">
    <location>
        <begin position="144"/>
        <end position="162"/>
    </location>
</feature>
<dbReference type="InterPro" id="IPR020846">
    <property type="entry name" value="MFS_dom"/>
</dbReference>
<dbReference type="AlphaFoldDB" id="A0A4Y8RAI8"/>
<feature type="transmembrane region" description="Helical" evidence="4">
    <location>
        <begin position="111"/>
        <end position="132"/>
    </location>
</feature>
<dbReference type="GO" id="GO:0022857">
    <property type="term" value="F:transmembrane transporter activity"/>
    <property type="evidence" value="ECO:0007669"/>
    <property type="project" value="InterPro"/>
</dbReference>
<reference evidence="6 7" key="1">
    <citation type="submission" date="2019-03" db="EMBL/GenBank/DDBJ databases">
        <title>Jiella endophytica sp. nov., a novel endophytic bacterium isolated from root of Ficus microcarpa Linn. f.</title>
        <authorList>
            <person name="Tuo L."/>
        </authorList>
    </citation>
    <scope>NUCLEOTIDE SEQUENCE [LARGE SCALE GENOMIC DNA]</scope>
    <source>
        <strain evidence="6 7">CBS5Q-3</strain>
    </source>
</reference>
<feature type="transmembrane region" description="Helical" evidence="4">
    <location>
        <begin position="287"/>
        <end position="305"/>
    </location>
</feature>
<organism evidence="6 7">
    <name type="scientific">Jiella endophytica</name>
    <dbReference type="NCBI Taxonomy" id="2558362"/>
    <lineage>
        <taxon>Bacteria</taxon>
        <taxon>Pseudomonadati</taxon>
        <taxon>Pseudomonadota</taxon>
        <taxon>Alphaproteobacteria</taxon>
        <taxon>Hyphomicrobiales</taxon>
        <taxon>Aurantimonadaceae</taxon>
        <taxon>Jiella</taxon>
    </lineage>
</organism>
<dbReference type="EMBL" id="SOZD01000008">
    <property type="protein sequence ID" value="TFF18731.1"/>
    <property type="molecule type" value="Genomic_DNA"/>
</dbReference>
<gene>
    <name evidence="6" type="ORF">E3C22_21135</name>
</gene>
<dbReference type="PANTHER" id="PTHR42910">
    <property type="entry name" value="TRANSPORTER SCO4007-RELATED"/>
    <property type="match status" value="1"/>
</dbReference>
<feature type="transmembrane region" description="Helical" evidence="4">
    <location>
        <begin position="20"/>
        <end position="38"/>
    </location>
</feature>
<accession>A0A4Y8RAI8</accession>
<dbReference type="RefSeq" id="WP_134763872.1">
    <property type="nucleotide sequence ID" value="NZ_SOZD01000008.1"/>
</dbReference>
<evidence type="ECO:0000256" key="1">
    <source>
        <dbReference type="ARBA" id="ARBA00022692"/>
    </source>
</evidence>